<evidence type="ECO:0000313" key="2">
    <source>
        <dbReference type="EMBL" id="AMS38366.1"/>
    </source>
</evidence>
<protein>
    <submittedName>
        <fullName evidence="2">Uncharacterized protein</fullName>
    </submittedName>
</protein>
<dbReference type="OrthoDB" id="8026574at2759"/>
<dbReference type="SUPFAM" id="SSF57903">
    <property type="entry name" value="FYVE/PHD zinc finger"/>
    <property type="match status" value="1"/>
</dbReference>
<name>A0A142LX40_BACRY</name>
<feature type="region of interest" description="Disordered" evidence="1">
    <location>
        <begin position="102"/>
        <end position="127"/>
    </location>
</feature>
<feature type="compositionally biased region" description="Basic and acidic residues" evidence="1">
    <location>
        <begin position="152"/>
        <end position="166"/>
    </location>
</feature>
<dbReference type="AlphaFoldDB" id="A0A142LX40"/>
<dbReference type="InterPro" id="IPR011011">
    <property type="entry name" value="Znf_FYVE_PHD"/>
</dbReference>
<organism evidence="2">
    <name type="scientific">Bactrocera tryoni</name>
    <name type="common">Queensland fruit fly</name>
    <name type="synonym">Tephritis tryoni</name>
    <dbReference type="NCBI Taxonomy" id="59916"/>
    <lineage>
        <taxon>Eukaryota</taxon>
        <taxon>Metazoa</taxon>
        <taxon>Ecdysozoa</taxon>
        <taxon>Arthropoda</taxon>
        <taxon>Hexapoda</taxon>
        <taxon>Insecta</taxon>
        <taxon>Pterygota</taxon>
        <taxon>Neoptera</taxon>
        <taxon>Endopterygota</taxon>
        <taxon>Diptera</taxon>
        <taxon>Brachycera</taxon>
        <taxon>Muscomorpha</taxon>
        <taxon>Tephritoidea</taxon>
        <taxon>Tephritidae</taxon>
        <taxon>Bactrocera</taxon>
        <taxon>Bactrocera</taxon>
    </lineage>
</organism>
<dbReference type="EMBL" id="KU543681">
    <property type="protein sequence ID" value="AMS38366.1"/>
    <property type="molecule type" value="Genomic_DNA"/>
</dbReference>
<evidence type="ECO:0000256" key="1">
    <source>
        <dbReference type="SAM" id="MobiDB-lite"/>
    </source>
</evidence>
<accession>A0A142LX40</accession>
<proteinExistence type="predicted"/>
<sequence>MTCNFPNCSVKGESERFVSCWLCDGLAHLKCAGLTGRILDSILDSKGLRWSCLKCRPTEIELFKVFKQARNGFKEIGRELETLTEKFRHYETLFQSFQCLNTRDENPKPKRKRPSDEDTTVSSLKRMPPPAIDLINLASPCPQGEKVPSAQDTEKTVTEYGKRKTSQDPPPNTSKSANKNLVVIPRKKAIFISRLAADTTVEDIKSYISSKLKTVDTDIRKFNFKYNRDISSFKIDVSADNFQLILDNSFWPSGVFVREFEHKRDKPPVVITKMPRNPVDTKN</sequence>
<feature type="region of interest" description="Disordered" evidence="1">
    <location>
        <begin position="143"/>
        <end position="178"/>
    </location>
</feature>
<reference evidence="2" key="2">
    <citation type="submission" date="2016-01" db="EMBL/GenBank/DDBJ databases">
        <authorList>
            <person name="Oliw E.H."/>
        </authorList>
    </citation>
    <scope>NUCLEOTIDE SEQUENCE</scope>
</reference>
<reference evidence="2" key="1">
    <citation type="journal article" date="2014" name="BMC Genomics">
        <title>The draft genome of the pest tephritid fruit fly Bactrocera tryoni: resources for the genomic analysis of hybridising species.</title>
        <authorList>
            <person name="Gilchrist A.S."/>
            <person name="Shearman D.C."/>
            <person name="Frommer M."/>
            <person name="Raphael K.A."/>
            <person name="Deshpande N.P."/>
            <person name="Wilkins M.R."/>
            <person name="Sherwin W.B."/>
            <person name="Sved J.A."/>
        </authorList>
    </citation>
    <scope>NUCLEOTIDE SEQUENCE</scope>
</reference>